<keyword evidence="11 13" id="KW-0472">Membrane</keyword>
<keyword evidence="7" id="KW-1003">Cell membrane</keyword>
<evidence type="ECO:0000256" key="13">
    <source>
        <dbReference type="SAM" id="Phobius"/>
    </source>
</evidence>
<dbReference type="GO" id="GO:0006811">
    <property type="term" value="P:monoatomic ion transport"/>
    <property type="evidence" value="ECO:0007669"/>
    <property type="project" value="UniProtKB-KW"/>
</dbReference>
<accession>A0A374P679</accession>
<keyword evidence="5" id="KW-0813">Transport</keyword>
<dbReference type="PIRSF" id="PIRSF006603">
    <property type="entry name" value="DinF"/>
    <property type="match status" value="1"/>
</dbReference>
<evidence type="ECO:0000256" key="1">
    <source>
        <dbReference type="ARBA" id="ARBA00003408"/>
    </source>
</evidence>
<dbReference type="PANTHER" id="PTHR43298">
    <property type="entry name" value="MULTIDRUG RESISTANCE PROTEIN NORM-RELATED"/>
    <property type="match status" value="1"/>
</dbReference>
<comment type="similarity">
    <text evidence="3">Belongs to the multi antimicrobial extrusion (MATE) (TC 2.A.66.1) family.</text>
</comment>
<keyword evidence="9 13" id="KW-1133">Transmembrane helix</keyword>
<dbReference type="PANTHER" id="PTHR43298:SF2">
    <property type="entry name" value="FMN_FAD EXPORTER YEEO-RELATED"/>
    <property type="match status" value="1"/>
</dbReference>
<evidence type="ECO:0000256" key="10">
    <source>
        <dbReference type="ARBA" id="ARBA00023065"/>
    </source>
</evidence>
<feature type="transmembrane region" description="Helical" evidence="13">
    <location>
        <begin position="169"/>
        <end position="189"/>
    </location>
</feature>
<dbReference type="AlphaFoldDB" id="A0A374P679"/>
<evidence type="ECO:0000313" key="15">
    <source>
        <dbReference type="Proteomes" id="UP000263014"/>
    </source>
</evidence>
<evidence type="ECO:0000256" key="5">
    <source>
        <dbReference type="ARBA" id="ARBA00022448"/>
    </source>
</evidence>
<keyword evidence="10" id="KW-0406">Ion transport</keyword>
<gene>
    <name evidence="14" type="ORF">DXD79_19365</name>
</gene>
<dbReference type="InterPro" id="IPR050222">
    <property type="entry name" value="MATE_MdtK"/>
</dbReference>
<feature type="transmembrane region" description="Helical" evidence="13">
    <location>
        <begin position="63"/>
        <end position="84"/>
    </location>
</feature>
<evidence type="ECO:0000313" key="14">
    <source>
        <dbReference type="EMBL" id="RGJ01658.1"/>
    </source>
</evidence>
<evidence type="ECO:0000256" key="8">
    <source>
        <dbReference type="ARBA" id="ARBA00022692"/>
    </source>
</evidence>
<feature type="transmembrane region" description="Helical" evidence="13">
    <location>
        <begin position="96"/>
        <end position="118"/>
    </location>
</feature>
<feature type="transmembrane region" description="Helical" evidence="13">
    <location>
        <begin position="195"/>
        <end position="217"/>
    </location>
</feature>
<comment type="function">
    <text evidence="1">Multidrug efflux pump.</text>
</comment>
<evidence type="ECO:0000256" key="9">
    <source>
        <dbReference type="ARBA" id="ARBA00022989"/>
    </source>
</evidence>
<sequence length="467" mass="50675">MASEYVHDMTSGNIPGQLLAFSAPMLVGNIVQQFYNMADSVIVGNYVGARALGAVGACNSLNFLFFSLCSGMALGIGVIMAQYFGAQSEVKVKKTIINGFFLLTVVSVLMGGMGYLLAEPALRLLRTPTEYIGDSVTYLRTVSCGMAAVAAYNGVAAMLRALGDSKTPLIFLVLASLLNIGLDLLFVLYFNMAVYGVAIATVIAQGTSAAGCMIFAFRVNPYFKVKRKDMILDRDILSQCIRLGVPVTFQNALIAVSTSCLQGVANGFGPSVATAYTMTTRLEQLIGQPYSSMASGVSTFTGQNMGAGRIKRVRQGLRTGLIFSACFSVVMLILMRFGGHLILRLFGNDTEILGIAVNALKITSFFYFPLGVIYLIRGLSNGAGDAAYSMMNGIVEVFCRFFFSMVLTRITGIGMWGVWLTTGFTWSLTALASVVRYKQKKWMRGYPLTIMFKQRKMYANSDKNDFT</sequence>
<dbReference type="InterPro" id="IPR002528">
    <property type="entry name" value="MATE_fam"/>
</dbReference>
<feature type="transmembrane region" description="Helical" evidence="13">
    <location>
        <begin position="388"/>
        <end position="407"/>
    </location>
</feature>
<dbReference type="EMBL" id="QSON01000009">
    <property type="protein sequence ID" value="RGJ01658.1"/>
    <property type="molecule type" value="Genomic_DNA"/>
</dbReference>
<dbReference type="InterPro" id="IPR048279">
    <property type="entry name" value="MdtK-like"/>
</dbReference>
<dbReference type="RefSeq" id="WP_117621029.1">
    <property type="nucleotide sequence ID" value="NZ_QSON01000009.1"/>
</dbReference>
<feature type="transmembrane region" description="Helical" evidence="13">
    <location>
        <begin position="352"/>
        <end position="376"/>
    </location>
</feature>
<dbReference type="NCBIfam" id="TIGR00797">
    <property type="entry name" value="matE"/>
    <property type="match status" value="1"/>
</dbReference>
<dbReference type="CDD" id="cd13138">
    <property type="entry name" value="MATE_yoeA_like"/>
    <property type="match status" value="1"/>
</dbReference>
<dbReference type="GO" id="GO:0015297">
    <property type="term" value="F:antiporter activity"/>
    <property type="evidence" value="ECO:0007669"/>
    <property type="project" value="UniProtKB-KW"/>
</dbReference>
<evidence type="ECO:0000256" key="6">
    <source>
        <dbReference type="ARBA" id="ARBA00022449"/>
    </source>
</evidence>
<dbReference type="GO" id="GO:0042910">
    <property type="term" value="F:xenobiotic transmembrane transporter activity"/>
    <property type="evidence" value="ECO:0007669"/>
    <property type="project" value="InterPro"/>
</dbReference>
<keyword evidence="6" id="KW-0050">Antiport</keyword>
<evidence type="ECO:0000256" key="3">
    <source>
        <dbReference type="ARBA" id="ARBA00010199"/>
    </source>
</evidence>
<evidence type="ECO:0000256" key="11">
    <source>
        <dbReference type="ARBA" id="ARBA00023136"/>
    </source>
</evidence>
<keyword evidence="8 13" id="KW-0812">Transmembrane</keyword>
<feature type="transmembrane region" description="Helical" evidence="13">
    <location>
        <begin position="138"/>
        <end position="162"/>
    </location>
</feature>
<comment type="subcellular location">
    <subcellularLocation>
        <location evidence="2">Cell membrane</location>
        <topology evidence="2">Multi-pass membrane protein</topology>
    </subcellularLocation>
</comment>
<reference evidence="14 15" key="1">
    <citation type="submission" date="2018-08" db="EMBL/GenBank/DDBJ databases">
        <title>A genome reference for cultivated species of the human gut microbiota.</title>
        <authorList>
            <person name="Zou Y."/>
            <person name="Xue W."/>
            <person name="Luo G."/>
        </authorList>
    </citation>
    <scope>NUCLEOTIDE SEQUENCE [LARGE SCALE GENOMIC DNA]</scope>
    <source>
        <strain evidence="14 15">TM09-12</strain>
    </source>
</reference>
<evidence type="ECO:0000256" key="7">
    <source>
        <dbReference type="ARBA" id="ARBA00022475"/>
    </source>
</evidence>
<dbReference type="GO" id="GO:0005886">
    <property type="term" value="C:plasma membrane"/>
    <property type="evidence" value="ECO:0007669"/>
    <property type="project" value="UniProtKB-SubCell"/>
</dbReference>
<organism evidence="14 15">
    <name type="scientific">Hungatella hathewayi</name>
    <dbReference type="NCBI Taxonomy" id="154046"/>
    <lineage>
        <taxon>Bacteria</taxon>
        <taxon>Bacillati</taxon>
        <taxon>Bacillota</taxon>
        <taxon>Clostridia</taxon>
        <taxon>Lachnospirales</taxon>
        <taxon>Lachnospiraceae</taxon>
        <taxon>Hungatella</taxon>
    </lineage>
</organism>
<proteinExistence type="inferred from homology"/>
<dbReference type="Proteomes" id="UP000263014">
    <property type="component" value="Unassembled WGS sequence"/>
</dbReference>
<comment type="caution">
    <text evidence="14">The sequence shown here is derived from an EMBL/GenBank/DDBJ whole genome shotgun (WGS) entry which is preliminary data.</text>
</comment>
<dbReference type="Pfam" id="PF01554">
    <property type="entry name" value="MatE"/>
    <property type="match status" value="2"/>
</dbReference>
<evidence type="ECO:0000256" key="12">
    <source>
        <dbReference type="ARBA" id="ARBA00031636"/>
    </source>
</evidence>
<name>A0A374P679_9FIRM</name>
<feature type="transmembrane region" description="Helical" evidence="13">
    <location>
        <begin position="321"/>
        <end position="346"/>
    </location>
</feature>
<protein>
    <recommendedName>
        <fullName evidence="4">Probable multidrug resistance protein NorM</fullName>
    </recommendedName>
    <alternativeName>
        <fullName evidence="12">Multidrug-efflux transporter</fullName>
    </alternativeName>
</protein>
<feature type="transmembrane region" description="Helical" evidence="13">
    <location>
        <begin position="413"/>
        <end position="435"/>
    </location>
</feature>
<evidence type="ECO:0000256" key="4">
    <source>
        <dbReference type="ARBA" id="ARBA00020268"/>
    </source>
</evidence>
<evidence type="ECO:0000256" key="2">
    <source>
        <dbReference type="ARBA" id="ARBA00004651"/>
    </source>
</evidence>